<organism evidence="4 5">
    <name type="scientific">Octopus sinensis</name>
    <name type="common">East Asian common octopus</name>
    <dbReference type="NCBI Taxonomy" id="2607531"/>
    <lineage>
        <taxon>Eukaryota</taxon>
        <taxon>Metazoa</taxon>
        <taxon>Spiralia</taxon>
        <taxon>Lophotrochozoa</taxon>
        <taxon>Mollusca</taxon>
        <taxon>Cephalopoda</taxon>
        <taxon>Coleoidea</taxon>
        <taxon>Octopodiformes</taxon>
        <taxon>Octopoda</taxon>
        <taxon>Incirrata</taxon>
        <taxon>Octopodidae</taxon>
        <taxon>Octopus</taxon>
    </lineage>
</organism>
<dbReference type="PANTHER" id="PTHR22677">
    <property type="entry name" value="ANKYRIN REPEAT DOMAIN-CONTAINING PROTEIN 60"/>
    <property type="match status" value="1"/>
</dbReference>
<dbReference type="RefSeq" id="XP_029643112.2">
    <property type="nucleotide sequence ID" value="XM_029787252.2"/>
</dbReference>
<dbReference type="SUPFAM" id="SSF48403">
    <property type="entry name" value="Ankyrin repeat"/>
    <property type="match status" value="1"/>
</dbReference>
<feature type="region of interest" description="Disordered" evidence="2">
    <location>
        <begin position="333"/>
        <end position="365"/>
    </location>
</feature>
<feature type="region of interest" description="Disordered" evidence="2">
    <location>
        <begin position="399"/>
        <end position="447"/>
    </location>
</feature>
<accession>A0A6P7SY59</accession>
<dbReference type="InterPro" id="IPR029071">
    <property type="entry name" value="Ubiquitin-like_domsf"/>
</dbReference>
<dbReference type="AlphaFoldDB" id="A0A6P7SY59"/>
<feature type="compositionally biased region" description="Basic and acidic residues" evidence="2">
    <location>
        <begin position="247"/>
        <end position="258"/>
    </location>
</feature>
<dbReference type="Proteomes" id="UP000515154">
    <property type="component" value="Linkage group LG1"/>
</dbReference>
<dbReference type="Pfam" id="PF12796">
    <property type="entry name" value="Ank_2"/>
    <property type="match status" value="1"/>
</dbReference>
<dbReference type="Gene3D" id="1.25.40.20">
    <property type="entry name" value="Ankyrin repeat-containing domain"/>
    <property type="match status" value="1"/>
</dbReference>
<name>A0A6P7SY59_9MOLL</name>
<dbReference type="SUPFAM" id="SSF54236">
    <property type="entry name" value="Ubiquitin-like"/>
    <property type="match status" value="1"/>
</dbReference>
<proteinExistence type="predicted"/>
<evidence type="ECO:0000256" key="2">
    <source>
        <dbReference type="SAM" id="MobiDB-lite"/>
    </source>
</evidence>
<dbReference type="PROSITE" id="PS50053">
    <property type="entry name" value="UBIQUITIN_2"/>
    <property type="match status" value="1"/>
</dbReference>
<dbReference type="PROSITE" id="PS50297">
    <property type="entry name" value="ANK_REP_REGION"/>
    <property type="match status" value="1"/>
</dbReference>
<dbReference type="InterPro" id="IPR002110">
    <property type="entry name" value="Ankyrin_rpt"/>
</dbReference>
<feature type="domain" description="Ubiquitin-like" evidence="3">
    <location>
        <begin position="18"/>
        <end position="87"/>
    </location>
</feature>
<evidence type="ECO:0000313" key="4">
    <source>
        <dbReference type="Proteomes" id="UP000515154"/>
    </source>
</evidence>
<reference evidence="5" key="1">
    <citation type="submission" date="2025-08" db="UniProtKB">
        <authorList>
            <consortium name="RefSeq"/>
        </authorList>
    </citation>
    <scope>IDENTIFICATION</scope>
</reference>
<dbReference type="InterPro" id="IPR039323">
    <property type="entry name" value="ANKRD_45/46/60"/>
</dbReference>
<feature type="compositionally biased region" description="Basic residues" evidence="2">
    <location>
        <begin position="338"/>
        <end position="350"/>
    </location>
</feature>
<sequence length="500" mass="55690">MGKARDKYRLTWKKTHPVSLKVRLLKVDLYIVYVSMKMKISELKDHLELVTGIPYSLQKISYLDAADLLDDTTLAENRILPKTEVDLDVWTIWKDLVKAAIKGDVYEVFRLGVTQDTEFEAPESQYILAMREDVRRDWIAYRAFVALCIGANRGLVPLCKELVAQGVNVKRKTPRGRTALHIAASHGRQEIISLLTDEGIKIQETDKSGWTAINIAILFAKAAAEKQLGSINSRQKYAQSKTTLKGRSKEADVSKRTNESSLESLPRKTSKAESRKLSFQKILTSQQPGTNKEGLKEDIDDINESPKTNMPHVEETSERFSGRVMEGLKKNISGVKKPPTRKLSKIHKSKTSPATESIPNIQDIDGLNESSSASILREKSNNLVDTEVAWVNYNDHLEQEDYKEGEGGEEEEGGGGGRGGGGRRRIGGGGEGKGDKNEEKETSHSKDSLHEYLISLKSEESAVQYPAWAVDAHLKQIESVNNSAKLVLLKLQNHEVGKIS</sequence>
<evidence type="ECO:0000256" key="1">
    <source>
        <dbReference type="PROSITE-ProRule" id="PRU00023"/>
    </source>
</evidence>
<feature type="compositionally biased region" description="Polar residues" evidence="2">
    <location>
        <begin position="235"/>
        <end position="245"/>
    </location>
</feature>
<keyword evidence="4" id="KW-1185">Reference proteome</keyword>
<dbReference type="SMART" id="SM00213">
    <property type="entry name" value="UBQ"/>
    <property type="match status" value="1"/>
</dbReference>
<protein>
    <submittedName>
        <fullName evidence="5">Neurofilament medium polypeptide isoform X1</fullName>
    </submittedName>
</protein>
<keyword evidence="1" id="KW-0040">ANK repeat</keyword>
<dbReference type="PROSITE" id="PS50088">
    <property type="entry name" value="ANK_REPEAT"/>
    <property type="match status" value="1"/>
</dbReference>
<dbReference type="InterPro" id="IPR000626">
    <property type="entry name" value="Ubiquitin-like_dom"/>
</dbReference>
<dbReference type="InterPro" id="IPR036770">
    <property type="entry name" value="Ankyrin_rpt-contain_sf"/>
</dbReference>
<feature type="compositionally biased region" description="Basic and acidic residues" evidence="2">
    <location>
        <begin position="432"/>
        <end position="447"/>
    </location>
</feature>
<feature type="region of interest" description="Disordered" evidence="2">
    <location>
        <begin position="235"/>
        <end position="317"/>
    </location>
</feature>
<dbReference type="KEGG" id="osn:115217526"/>
<dbReference type="SMART" id="SM00248">
    <property type="entry name" value="ANK"/>
    <property type="match status" value="1"/>
</dbReference>
<feature type="compositionally biased region" description="Polar residues" evidence="2">
    <location>
        <begin position="351"/>
        <end position="360"/>
    </location>
</feature>
<evidence type="ECO:0000259" key="3">
    <source>
        <dbReference type="PROSITE" id="PS50053"/>
    </source>
</evidence>
<gene>
    <name evidence="5" type="primary">LOC115217526</name>
</gene>
<feature type="repeat" description="ANK" evidence="1">
    <location>
        <begin position="175"/>
        <end position="207"/>
    </location>
</feature>
<dbReference type="PANTHER" id="PTHR22677:SF3">
    <property type="entry name" value="ANKYRIN REPEAT DOMAIN-CONTAINING PROTEIN 60"/>
    <property type="match status" value="1"/>
</dbReference>
<evidence type="ECO:0000313" key="5">
    <source>
        <dbReference type="RefSeq" id="XP_029643112.2"/>
    </source>
</evidence>
<feature type="compositionally biased region" description="Polar residues" evidence="2">
    <location>
        <begin position="281"/>
        <end position="290"/>
    </location>
</feature>